<evidence type="ECO:0000313" key="4">
    <source>
        <dbReference type="EMBL" id="KAG4421044.1"/>
    </source>
</evidence>
<evidence type="ECO:0000256" key="2">
    <source>
        <dbReference type="SAM" id="MobiDB-lite"/>
    </source>
</evidence>
<evidence type="ECO:0000256" key="1">
    <source>
        <dbReference type="PROSITE-ProRule" id="PRU00117"/>
    </source>
</evidence>
<dbReference type="OrthoDB" id="752362at2759"/>
<dbReference type="AlphaFoldDB" id="A0A8H7TK08"/>
<accession>A0A8H7TK08</accession>
<dbReference type="InterPro" id="IPR036612">
    <property type="entry name" value="KH_dom_type_1_sf"/>
</dbReference>
<feature type="compositionally biased region" description="Polar residues" evidence="2">
    <location>
        <begin position="1"/>
        <end position="10"/>
    </location>
</feature>
<feature type="region of interest" description="Disordered" evidence="2">
    <location>
        <begin position="318"/>
        <end position="386"/>
    </location>
</feature>
<dbReference type="SMART" id="SM00322">
    <property type="entry name" value="KH"/>
    <property type="match status" value="1"/>
</dbReference>
<feature type="domain" description="K Homology" evidence="3">
    <location>
        <begin position="239"/>
        <end position="314"/>
    </location>
</feature>
<sequence length="386" mass="42229">MAQSKVNTKENVPLGGAKKGKKGGNAQADRRFNNVSMFEILADDDGNPKNAKEFNDTPHTEDEVFFIVNDELTGEERETAQERVDLLNFINKELFFAKITRHVPAPVDNKVTDTEIYHQHEYNGRKIDIGVHHYLGANNVWTARAFVNFADSELSEDEYGLTIWSDHAANAPEAKKDKAGSKAVAGTTKFYWTPRWNFVVKYLRERMYAFTQDGSTAIEIIDPEAAKTGDDKEDDNDQSEHEDVLQVPAGCTGAIIGPKGAKINELKSISGVKDIKMPEKTEQRPRARELVNVTLIGRKGAIKKAMDSIQAIADEWLNAPRPPRDGGNGGNAGGFSQPSTGFTQPEEVSGGAEDFGSGGDSFPTDNFGAEGNGGSNWADSMNDGGW</sequence>
<dbReference type="Gene3D" id="3.30.1370.10">
    <property type="entry name" value="K Homology domain, type 1"/>
    <property type="match status" value="1"/>
</dbReference>
<dbReference type="InterPro" id="IPR004088">
    <property type="entry name" value="KH_dom_type_1"/>
</dbReference>
<feature type="region of interest" description="Disordered" evidence="2">
    <location>
        <begin position="223"/>
        <end position="244"/>
    </location>
</feature>
<dbReference type="InterPro" id="IPR004087">
    <property type="entry name" value="KH_dom"/>
</dbReference>
<dbReference type="Proteomes" id="UP000664132">
    <property type="component" value="Unassembled WGS sequence"/>
</dbReference>
<dbReference type="SUPFAM" id="SSF54791">
    <property type="entry name" value="Eukaryotic type KH-domain (KH-domain type I)"/>
    <property type="match status" value="1"/>
</dbReference>
<dbReference type="EMBL" id="JAFJYH010000072">
    <property type="protein sequence ID" value="KAG4421044.1"/>
    <property type="molecule type" value="Genomic_DNA"/>
</dbReference>
<comment type="caution">
    <text evidence="4">The sequence shown here is derived from an EMBL/GenBank/DDBJ whole genome shotgun (WGS) entry which is preliminary data.</text>
</comment>
<protein>
    <recommendedName>
        <fullName evidence="3">K Homology domain-containing protein</fullName>
    </recommendedName>
</protein>
<dbReference type="PROSITE" id="PS50084">
    <property type="entry name" value="KH_TYPE_1"/>
    <property type="match status" value="1"/>
</dbReference>
<feature type="region of interest" description="Disordered" evidence="2">
    <location>
        <begin position="1"/>
        <end position="30"/>
    </location>
</feature>
<reference evidence="4" key="1">
    <citation type="submission" date="2021-02" db="EMBL/GenBank/DDBJ databases">
        <title>Genome sequence Cadophora malorum strain M34.</title>
        <authorList>
            <person name="Stefanovic E."/>
            <person name="Vu D."/>
            <person name="Scully C."/>
            <person name="Dijksterhuis J."/>
            <person name="Roader J."/>
            <person name="Houbraken J."/>
        </authorList>
    </citation>
    <scope>NUCLEOTIDE SEQUENCE</scope>
    <source>
        <strain evidence="4">M34</strain>
    </source>
</reference>
<name>A0A8H7TK08_9HELO</name>
<keyword evidence="5" id="KW-1185">Reference proteome</keyword>
<dbReference type="GO" id="GO:0003723">
    <property type="term" value="F:RNA binding"/>
    <property type="evidence" value="ECO:0007669"/>
    <property type="project" value="UniProtKB-UniRule"/>
</dbReference>
<gene>
    <name evidence="4" type="ORF">IFR04_005807</name>
</gene>
<evidence type="ECO:0000313" key="5">
    <source>
        <dbReference type="Proteomes" id="UP000664132"/>
    </source>
</evidence>
<organism evidence="4 5">
    <name type="scientific">Cadophora malorum</name>
    <dbReference type="NCBI Taxonomy" id="108018"/>
    <lineage>
        <taxon>Eukaryota</taxon>
        <taxon>Fungi</taxon>
        <taxon>Dikarya</taxon>
        <taxon>Ascomycota</taxon>
        <taxon>Pezizomycotina</taxon>
        <taxon>Leotiomycetes</taxon>
        <taxon>Helotiales</taxon>
        <taxon>Ploettnerulaceae</taxon>
        <taxon>Cadophora</taxon>
    </lineage>
</organism>
<keyword evidence="1" id="KW-0694">RNA-binding</keyword>
<dbReference type="Pfam" id="PF00013">
    <property type="entry name" value="KH_1"/>
    <property type="match status" value="1"/>
</dbReference>
<evidence type="ECO:0000259" key="3">
    <source>
        <dbReference type="SMART" id="SM00322"/>
    </source>
</evidence>
<proteinExistence type="predicted"/>